<dbReference type="EMBL" id="JAKFFV010000004">
    <property type="protein sequence ID" value="MCF2497923.1"/>
    <property type="molecule type" value="Genomic_DNA"/>
</dbReference>
<organism evidence="2 3">
    <name type="scientific">Dyadobacter chenhuakuii</name>
    <dbReference type="NCBI Taxonomy" id="2909339"/>
    <lineage>
        <taxon>Bacteria</taxon>
        <taxon>Pseudomonadati</taxon>
        <taxon>Bacteroidota</taxon>
        <taxon>Cytophagia</taxon>
        <taxon>Cytophagales</taxon>
        <taxon>Spirosomataceae</taxon>
        <taxon>Dyadobacter</taxon>
    </lineage>
</organism>
<comment type="caution">
    <text evidence="2">The sequence shown here is derived from an EMBL/GenBank/DDBJ whole genome shotgun (WGS) entry which is preliminary data.</text>
</comment>
<protein>
    <submittedName>
        <fullName evidence="2">Uncharacterized protein</fullName>
    </submittedName>
</protein>
<evidence type="ECO:0000313" key="2">
    <source>
        <dbReference type="EMBL" id="MCF2497923.1"/>
    </source>
</evidence>
<evidence type="ECO:0000256" key="1">
    <source>
        <dbReference type="SAM" id="Phobius"/>
    </source>
</evidence>
<accession>A0A9X1Q9V6</accession>
<gene>
    <name evidence="2" type="ORF">L0661_06375</name>
</gene>
<feature type="transmembrane region" description="Helical" evidence="1">
    <location>
        <begin position="47"/>
        <end position="66"/>
    </location>
</feature>
<evidence type="ECO:0000313" key="3">
    <source>
        <dbReference type="Proteomes" id="UP001139411"/>
    </source>
</evidence>
<sequence length="426" mass="46533">MKSSDDELNDAIKNALKSSFGNFERKPGASLDERIYKKLGHKPSRKPLWAAFGLLAVMGVFSLWYVNAGRKEIGAVSTKPVTGNVTPTALPDQNKAKINVKNQGSETVLNTTAEARSAIIDDHKVVSENRVAVKKKARIQSENQSPATQSGTLDLHQNTKLNTQQIASTDDQGYGKPVTPTHIGNIHVTELDLHHVLKYPALPLPMITAPLLATTPDSIPQNVANKKSAGSWKPAMLVNFSGTNTSQSVYLLPSAHSRILKVSFPNSLANIGYKIGVGMQVKSYQLMLNYSHLQYQTEFVYALEEFTAVPTNASYNFRRLGAARVVKSAFDVVGLAARKHFDFETKPLGALYAQIGMEYSRSVSGSDQQLLAATIAAGKRIFTGPKATILIGPFFEYSIIRMLTAEENVKIRTNQVGISLGLKFNN</sequence>
<name>A0A9X1Q9V6_9BACT</name>
<proteinExistence type="predicted"/>
<dbReference type="AlphaFoldDB" id="A0A9X1Q9V6"/>
<dbReference type="Proteomes" id="UP001139411">
    <property type="component" value="Unassembled WGS sequence"/>
</dbReference>
<dbReference type="RefSeq" id="WP_235177202.1">
    <property type="nucleotide sequence ID" value="NZ_JAKFFV010000004.1"/>
</dbReference>
<reference evidence="2" key="1">
    <citation type="submission" date="2022-01" db="EMBL/GenBank/DDBJ databases">
        <title>Novel species in genus Dyadobacter.</title>
        <authorList>
            <person name="Ma C."/>
        </authorList>
    </citation>
    <scope>NUCLEOTIDE SEQUENCE</scope>
    <source>
        <strain evidence="2">CY357</strain>
    </source>
</reference>
<keyword evidence="1" id="KW-0472">Membrane</keyword>
<keyword evidence="1" id="KW-1133">Transmembrane helix</keyword>
<keyword evidence="1" id="KW-0812">Transmembrane</keyword>